<feature type="compositionally biased region" description="Low complexity" evidence="1">
    <location>
        <begin position="1"/>
        <end position="14"/>
    </location>
</feature>
<feature type="region of interest" description="Disordered" evidence="1">
    <location>
        <begin position="79"/>
        <end position="171"/>
    </location>
</feature>
<dbReference type="OrthoDB" id="372975at2759"/>
<protein>
    <submittedName>
        <fullName evidence="2">Uncharacterized protein</fullName>
    </submittedName>
</protein>
<keyword evidence="3" id="KW-1185">Reference proteome</keyword>
<organism evidence="2 3">
    <name type="scientific">Plasmodium ovale</name>
    <name type="common">malaria parasite P. ovale</name>
    <dbReference type="NCBI Taxonomy" id="36330"/>
    <lineage>
        <taxon>Eukaryota</taxon>
        <taxon>Sar</taxon>
        <taxon>Alveolata</taxon>
        <taxon>Apicomplexa</taxon>
        <taxon>Aconoidasida</taxon>
        <taxon>Haemosporida</taxon>
        <taxon>Plasmodiidae</taxon>
        <taxon>Plasmodium</taxon>
        <taxon>Plasmodium (Plasmodium)</taxon>
    </lineage>
</organism>
<evidence type="ECO:0000256" key="1">
    <source>
        <dbReference type="SAM" id="MobiDB-lite"/>
    </source>
</evidence>
<accession>A0A1D3TLX8</accession>
<feature type="region of interest" description="Disordered" evidence="1">
    <location>
        <begin position="45"/>
        <end position="64"/>
    </location>
</feature>
<feature type="compositionally biased region" description="Polar residues" evidence="1">
    <location>
        <begin position="241"/>
        <end position="254"/>
    </location>
</feature>
<dbReference type="EMBL" id="LT594594">
    <property type="protein sequence ID" value="SCP05969.1"/>
    <property type="molecule type" value="Genomic_DNA"/>
</dbReference>
<proteinExistence type="predicted"/>
<evidence type="ECO:0000313" key="3">
    <source>
        <dbReference type="Proteomes" id="UP000242942"/>
    </source>
</evidence>
<feature type="compositionally biased region" description="Basic residues" evidence="1">
    <location>
        <begin position="529"/>
        <end position="541"/>
    </location>
</feature>
<feature type="region of interest" description="Disordered" evidence="1">
    <location>
        <begin position="1"/>
        <end position="29"/>
    </location>
</feature>
<sequence>MNLFDSNSQKSSSSDIFKKHVKVRKKKAKKRFILSSNSECELNTRAKGKIIKEEHLRRKNPPIDYTSCSNGSFERCRIKKESERPKRRKLKRNYLFSSSSAGSRHTDSGGNAEKGKNRKKRKKRKKQVKKRCPFNSSSGGKSEGKRTSPERLNKCLFSSSSGGGSTGKHISPERMSICLFSNNTGEGHCVGEGRKEKYIPPKRISNRLFNSNSERSESTMISDKDHESGSTVVEKMSVCRMSNRSNENGTSFNGASRKGSPFNRKKKSYRDYKLREGEKHENDLFADDMSEGYATNDEDNSSCKKEYDHELKKYNIIGEEMGGSTWENYNHTMEDKKGEDNLIRRKKVLNKQYDRADTFCERKRTNLYRIINFEKMKKRASRKLNFLSIVDMTKGDSESGEDVEENTNCNDDDKKNKNVSNPEEDSEDDILNQTDMSDTKSEESLFSYGGETSVKGGKKRMNSTLDIYNYYFMENDPPALGNENVERIVHDDSDCSRKNNALYSCLFNVEDETGLEDDNVVKSSEKGSKKGKKEKNRKAREKKKFSLKNNFILYRNFKNINNEISRQDNLKGLNFREMVSSFIRVVNKNVLIMNQRGNYNKCIRGGNTYKGLDDTSEVEEGFLSTPVRSNRDWSSHQSSQDKIDHNQSGLNRNDHNQSDRNQGATLRKAECVCHFCAESGKILSKEELDLTLFRYIEENKTENTIIKAFFMNTYIFKCFINRCIHYKTITIVCKLKNVSKLKTSIYYKCDEYIRKKYNISKIIYFIANKVILTTIGLCMYGSNYLNMTEKLIVVISFLKWKKIKKNYFEILKLKRGKEDMMICKKISFLINAIDKFCSIRNIHLDVVHRNGRKRSKDREIGLSYVRTFGPSSIEQSVTGLPATGPSAISGHPYNEERVNEIEKILNVDLENYNLHLLLMDPLHVASRETFHVYPSHVLLLF</sequence>
<dbReference type="VEuPathDB" id="PlasmoDB:PocGH01_13014100"/>
<feature type="compositionally biased region" description="Basic residues" evidence="1">
    <location>
        <begin position="19"/>
        <end position="29"/>
    </location>
</feature>
<name>A0A1D3TLX8_PLAOA</name>
<dbReference type="Proteomes" id="UP000242942">
    <property type="component" value="Chromosome 13"/>
</dbReference>
<feature type="compositionally biased region" description="Basic and acidic residues" evidence="1">
    <location>
        <begin position="629"/>
        <end position="645"/>
    </location>
</feature>
<feature type="region of interest" description="Disordered" evidence="1">
    <location>
        <begin position="211"/>
        <end position="230"/>
    </location>
</feature>
<feature type="region of interest" description="Disordered" evidence="1">
    <location>
        <begin position="394"/>
        <end position="458"/>
    </location>
</feature>
<feature type="compositionally biased region" description="Basic and acidic residues" evidence="1">
    <location>
        <begin position="519"/>
        <end position="528"/>
    </location>
</feature>
<gene>
    <name evidence="2" type="primary">PocGH01_13014100</name>
    <name evidence="2" type="ORF">POCGH01_13014100</name>
</gene>
<feature type="compositionally biased region" description="Basic residues" evidence="1">
    <location>
        <begin position="116"/>
        <end position="132"/>
    </location>
</feature>
<evidence type="ECO:0000313" key="2">
    <source>
        <dbReference type="EMBL" id="SCP05969.1"/>
    </source>
</evidence>
<dbReference type="VEuPathDB" id="PlasmoDB:POWCR01_130010900"/>
<feature type="compositionally biased region" description="Basic and acidic residues" evidence="1">
    <location>
        <begin position="214"/>
        <end position="228"/>
    </location>
</feature>
<feature type="region of interest" description="Disordered" evidence="1">
    <location>
        <begin position="241"/>
        <end position="271"/>
    </location>
</feature>
<dbReference type="AlphaFoldDB" id="A0A1D3TLX8"/>
<feature type="compositionally biased region" description="Basic and acidic residues" evidence="1">
    <location>
        <begin position="142"/>
        <end position="153"/>
    </location>
</feature>
<feature type="region of interest" description="Disordered" evidence="1">
    <location>
        <begin position="518"/>
        <end position="541"/>
    </location>
</feature>
<reference evidence="2 3" key="1">
    <citation type="submission" date="2016-06" db="EMBL/GenBank/DDBJ databases">
        <authorList>
            <consortium name="Pathogen Informatics"/>
        </authorList>
    </citation>
    <scope>NUCLEOTIDE SEQUENCE [LARGE SCALE GENOMIC DNA]</scope>
    <source>
        <strain evidence="2">PocGH01</strain>
    </source>
</reference>
<feature type="region of interest" description="Disordered" evidence="1">
    <location>
        <begin position="626"/>
        <end position="660"/>
    </location>
</feature>